<proteinExistence type="inferred from homology"/>
<evidence type="ECO:0000256" key="1">
    <source>
        <dbReference type="ARBA" id="ARBA00022670"/>
    </source>
</evidence>
<comment type="caution">
    <text evidence="9">The sequence shown here is derived from an EMBL/GenBank/DDBJ whole genome shotgun (WGS) entry which is preliminary data.</text>
</comment>
<accession>A0ABV8LAG0</accession>
<dbReference type="PANTHER" id="PTHR34978">
    <property type="entry name" value="POSSIBLE SENSOR-TRANSDUCER PROTEIN BLAR"/>
    <property type="match status" value="1"/>
</dbReference>
<keyword evidence="3 6" id="KW-0378">Hydrolase</keyword>
<dbReference type="Gene3D" id="3.30.2010.10">
    <property type="entry name" value="Metalloproteases ('zincins'), catalytic domain"/>
    <property type="match status" value="1"/>
</dbReference>
<keyword evidence="10" id="KW-1185">Reference proteome</keyword>
<dbReference type="EMBL" id="JBHSBA010000015">
    <property type="protein sequence ID" value="MFC4127832.1"/>
    <property type="molecule type" value="Genomic_DNA"/>
</dbReference>
<comment type="similarity">
    <text evidence="6">Belongs to the peptidase M48 family.</text>
</comment>
<evidence type="ECO:0000256" key="7">
    <source>
        <dbReference type="SAM" id="Phobius"/>
    </source>
</evidence>
<evidence type="ECO:0000256" key="3">
    <source>
        <dbReference type="ARBA" id="ARBA00022801"/>
    </source>
</evidence>
<evidence type="ECO:0000256" key="4">
    <source>
        <dbReference type="ARBA" id="ARBA00022833"/>
    </source>
</evidence>
<dbReference type="Proteomes" id="UP001595767">
    <property type="component" value="Unassembled WGS sequence"/>
</dbReference>
<keyword evidence="4 6" id="KW-0862">Zinc</keyword>
<protein>
    <submittedName>
        <fullName evidence="9">M56 family metallopeptidase</fullName>
    </submittedName>
</protein>
<evidence type="ECO:0000256" key="6">
    <source>
        <dbReference type="RuleBase" id="RU003983"/>
    </source>
</evidence>
<dbReference type="InterPro" id="IPR052173">
    <property type="entry name" value="Beta-lactam_resp_regulator"/>
</dbReference>
<dbReference type="InterPro" id="IPR001915">
    <property type="entry name" value="Peptidase_M48"/>
</dbReference>
<dbReference type="CDD" id="cd07326">
    <property type="entry name" value="M56_BlaR1_MecR1_like"/>
    <property type="match status" value="1"/>
</dbReference>
<gene>
    <name evidence="9" type="ORF">ACFOW8_23175</name>
</gene>
<comment type="cofactor">
    <cofactor evidence="6">
        <name>Zn(2+)</name>
        <dbReference type="ChEBI" id="CHEBI:29105"/>
    </cofactor>
    <text evidence="6">Binds 1 zinc ion per subunit.</text>
</comment>
<name>A0ABV8LAG0_9NOCA</name>
<dbReference type="Pfam" id="PF01435">
    <property type="entry name" value="Peptidase_M48"/>
    <property type="match status" value="1"/>
</dbReference>
<keyword evidence="5 6" id="KW-0482">Metalloprotease</keyword>
<evidence type="ECO:0000256" key="5">
    <source>
        <dbReference type="ARBA" id="ARBA00023049"/>
    </source>
</evidence>
<reference evidence="10" key="1">
    <citation type="journal article" date="2019" name="Int. J. Syst. Evol. Microbiol.">
        <title>The Global Catalogue of Microorganisms (GCM) 10K type strain sequencing project: providing services to taxonomists for standard genome sequencing and annotation.</title>
        <authorList>
            <consortium name="The Broad Institute Genomics Platform"/>
            <consortium name="The Broad Institute Genome Sequencing Center for Infectious Disease"/>
            <person name="Wu L."/>
            <person name="Ma J."/>
        </authorList>
    </citation>
    <scope>NUCLEOTIDE SEQUENCE [LARGE SCALE GENOMIC DNA]</scope>
    <source>
        <strain evidence="10">CGMCC 4.7204</strain>
    </source>
</reference>
<keyword evidence="2" id="KW-0479">Metal-binding</keyword>
<evidence type="ECO:0000313" key="10">
    <source>
        <dbReference type="Proteomes" id="UP001595767"/>
    </source>
</evidence>
<keyword evidence="7" id="KW-0472">Membrane</keyword>
<keyword evidence="7" id="KW-1133">Transmembrane helix</keyword>
<feature type="transmembrane region" description="Helical" evidence="7">
    <location>
        <begin position="288"/>
        <end position="315"/>
    </location>
</feature>
<evidence type="ECO:0000313" key="9">
    <source>
        <dbReference type="EMBL" id="MFC4127832.1"/>
    </source>
</evidence>
<keyword evidence="7" id="KW-0812">Transmembrane</keyword>
<feature type="domain" description="Peptidase M48" evidence="8">
    <location>
        <begin position="142"/>
        <end position="203"/>
    </location>
</feature>
<feature type="transmembrane region" description="Helical" evidence="7">
    <location>
        <begin position="33"/>
        <end position="58"/>
    </location>
</feature>
<evidence type="ECO:0000259" key="8">
    <source>
        <dbReference type="Pfam" id="PF01435"/>
    </source>
</evidence>
<dbReference type="PANTHER" id="PTHR34978:SF3">
    <property type="entry name" value="SLR0241 PROTEIN"/>
    <property type="match status" value="1"/>
</dbReference>
<dbReference type="RefSeq" id="WP_378553545.1">
    <property type="nucleotide sequence ID" value="NZ_JBHSBA010000015.1"/>
</dbReference>
<sequence length="316" mass="32128">MILLIALLAVGAILALGTPTVLRRIDFGGAPVVGIVAWMGAVSATIAVGALALTALAWPGDPPGNSSVGAVAQSLAEIEPTVVTWTADLILPAAMAGSILPVGLVARVAVIHARKWSAHRQRHTELLALLGRVDPAGTGLVWLDHPVPLAYSVSGHGGYIVVTDGLARCLTETQWRAVLAHEHAHLRAHHHHILGVCQVLAGAFPRIPLFAAAPSALTTLVELAADRAAAIRTDPHSLGSALRTVAGHGARMSIAAVEPAPDSLAVRLACLGAAPESRSAARRRAAGALVGTVLLVPITAALAVGLGSVAASLALI</sequence>
<keyword evidence="1 6" id="KW-0645">Protease</keyword>
<evidence type="ECO:0000256" key="2">
    <source>
        <dbReference type="ARBA" id="ARBA00022723"/>
    </source>
</evidence>
<organism evidence="9 10">
    <name type="scientific">Nocardia rhizosphaerae</name>
    <dbReference type="NCBI Taxonomy" id="1691571"/>
    <lineage>
        <taxon>Bacteria</taxon>
        <taxon>Bacillati</taxon>
        <taxon>Actinomycetota</taxon>
        <taxon>Actinomycetes</taxon>
        <taxon>Mycobacteriales</taxon>
        <taxon>Nocardiaceae</taxon>
        <taxon>Nocardia</taxon>
    </lineage>
</organism>